<comment type="caution">
    <text evidence="4">The sequence shown here is derived from an EMBL/GenBank/DDBJ whole genome shotgun (WGS) entry which is preliminary data.</text>
</comment>
<proteinExistence type="predicted"/>
<dbReference type="InterPro" id="IPR036271">
    <property type="entry name" value="Tet_transcr_reg_TetR-rel_C_sf"/>
</dbReference>
<gene>
    <name evidence="4" type="ORF">BKG62_21385</name>
</gene>
<accession>A0AB73M8N3</accession>
<sequence>MDARATLLASALEVLEHRGEAGFSTRAVCAMAGVTAPTLYHHFGNADGLLSAAITEAFAQFLAGKKAETFSPDPLVALGQGWDNYVRFAAERPRLYAAMLVRVLQGASIPAADAARGLLIERLEAVAAKRRLAMDVQAAADLIWASAHAASSLYLLDTERQPDPIVINALRDRAIQSIYAPNESDKQT</sequence>
<dbReference type="SUPFAM" id="SSF46689">
    <property type="entry name" value="Homeodomain-like"/>
    <property type="match status" value="1"/>
</dbReference>
<dbReference type="PROSITE" id="PS50977">
    <property type="entry name" value="HTH_TETR_2"/>
    <property type="match status" value="1"/>
</dbReference>
<feature type="DNA-binding region" description="H-T-H motif" evidence="2">
    <location>
        <begin position="24"/>
        <end position="43"/>
    </location>
</feature>
<dbReference type="SUPFAM" id="SSF48498">
    <property type="entry name" value="Tetracyclin repressor-like, C-terminal domain"/>
    <property type="match status" value="1"/>
</dbReference>
<dbReference type="AlphaFoldDB" id="A0AB73M8N3"/>
<dbReference type="Gene3D" id="1.10.357.10">
    <property type="entry name" value="Tetracycline Repressor, domain 2"/>
    <property type="match status" value="1"/>
</dbReference>
<dbReference type="PANTHER" id="PTHR30055:SF220">
    <property type="entry name" value="TETR-FAMILY REGULATORY PROTEIN"/>
    <property type="match status" value="1"/>
</dbReference>
<evidence type="ECO:0000256" key="1">
    <source>
        <dbReference type="ARBA" id="ARBA00023125"/>
    </source>
</evidence>
<dbReference type="InterPro" id="IPR009057">
    <property type="entry name" value="Homeodomain-like_sf"/>
</dbReference>
<dbReference type="EMBL" id="MLHW01000019">
    <property type="protein sequence ID" value="OHT48190.1"/>
    <property type="molecule type" value="Genomic_DNA"/>
</dbReference>
<dbReference type="PRINTS" id="PR00455">
    <property type="entry name" value="HTHTETR"/>
</dbReference>
<organism evidence="4 5">
    <name type="scientific">Mycobacteroides chelonae</name>
    <name type="common">Mycobacterium chelonae</name>
    <dbReference type="NCBI Taxonomy" id="1774"/>
    <lineage>
        <taxon>Bacteria</taxon>
        <taxon>Bacillati</taxon>
        <taxon>Actinomycetota</taxon>
        <taxon>Actinomycetes</taxon>
        <taxon>Mycobacteriales</taxon>
        <taxon>Mycobacteriaceae</taxon>
        <taxon>Mycobacteroides</taxon>
    </lineage>
</organism>
<dbReference type="InterPro" id="IPR050109">
    <property type="entry name" value="HTH-type_TetR-like_transc_reg"/>
</dbReference>
<dbReference type="GO" id="GO:0000976">
    <property type="term" value="F:transcription cis-regulatory region binding"/>
    <property type="evidence" value="ECO:0007669"/>
    <property type="project" value="TreeGrafter"/>
</dbReference>
<dbReference type="GO" id="GO:0003700">
    <property type="term" value="F:DNA-binding transcription factor activity"/>
    <property type="evidence" value="ECO:0007669"/>
    <property type="project" value="TreeGrafter"/>
</dbReference>
<evidence type="ECO:0000256" key="2">
    <source>
        <dbReference type="PROSITE-ProRule" id="PRU00335"/>
    </source>
</evidence>
<dbReference type="RefSeq" id="WP_057965816.1">
    <property type="nucleotide sequence ID" value="NZ_CP050223.1"/>
</dbReference>
<evidence type="ECO:0000259" key="3">
    <source>
        <dbReference type="PROSITE" id="PS50977"/>
    </source>
</evidence>
<feature type="domain" description="HTH tetR-type" evidence="3">
    <location>
        <begin position="1"/>
        <end position="61"/>
    </location>
</feature>
<protein>
    <submittedName>
        <fullName evidence="4">TetR family transcriptional regulator</fullName>
    </submittedName>
</protein>
<keyword evidence="1 2" id="KW-0238">DNA-binding</keyword>
<reference evidence="4 5" key="1">
    <citation type="submission" date="2016-10" db="EMBL/GenBank/DDBJ databases">
        <title>Evaluation of Human, Animal and Environmental Mycobacterium chelonae Isolates by Core Genome Phylogenomic Analysis, Targeted Gene Comparison, and Anti-microbial Susceptibility Patterns: A Tale of Mistaken Identities.</title>
        <authorList>
            <person name="Fogelson S.B."/>
            <person name="Camus A.C."/>
            <person name="Lorenz W."/>
            <person name="Vasireddy R."/>
            <person name="Vasireddy S."/>
            <person name="Smith T."/>
            <person name="Brown-Elliott B.A."/>
            <person name="Wallace R.J.Jr."/>
            <person name="Hasan N.A."/>
            <person name="Reischl U."/>
            <person name="Sanchez S."/>
        </authorList>
    </citation>
    <scope>NUCLEOTIDE SEQUENCE [LARGE SCALE GENOMIC DNA]</scope>
    <source>
        <strain evidence="4 5">42895</strain>
    </source>
</reference>
<evidence type="ECO:0000313" key="4">
    <source>
        <dbReference type="EMBL" id="OHT48190.1"/>
    </source>
</evidence>
<evidence type="ECO:0000313" key="5">
    <source>
        <dbReference type="Proteomes" id="UP000180113"/>
    </source>
</evidence>
<dbReference type="Pfam" id="PF00440">
    <property type="entry name" value="TetR_N"/>
    <property type="match status" value="1"/>
</dbReference>
<name>A0AB73M8N3_MYCCH</name>
<dbReference type="PANTHER" id="PTHR30055">
    <property type="entry name" value="HTH-TYPE TRANSCRIPTIONAL REGULATOR RUTR"/>
    <property type="match status" value="1"/>
</dbReference>
<dbReference type="InterPro" id="IPR001647">
    <property type="entry name" value="HTH_TetR"/>
</dbReference>
<dbReference type="Proteomes" id="UP000180113">
    <property type="component" value="Unassembled WGS sequence"/>
</dbReference>